<dbReference type="PROSITE" id="PS50222">
    <property type="entry name" value="EF_HAND_2"/>
    <property type="match status" value="4"/>
</dbReference>
<proteinExistence type="predicted"/>
<reference evidence="4 5" key="1">
    <citation type="journal article" date="2009" name="Science">
        <title>Green evolution and dynamic adaptations revealed by genomes of the marine picoeukaryotes Micromonas.</title>
        <authorList>
            <person name="Worden A.Z."/>
            <person name="Lee J.H."/>
            <person name="Mock T."/>
            <person name="Rouze P."/>
            <person name="Simmons M.P."/>
            <person name="Aerts A.L."/>
            <person name="Allen A.E."/>
            <person name="Cuvelier M.L."/>
            <person name="Derelle E."/>
            <person name="Everett M.V."/>
            <person name="Foulon E."/>
            <person name="Grimwood J."/>
            <person name="Gundlach H."/>
            <person name="Henrissat B."/>
            <person name="Napoli C."/>
            <person name="McDonald S.M."/>
            <person name="Parker M.S."/>
            <person name="Rombauts S."/>
            <person name="Salamov A."/>
            <person name="Von Dassow P."/>
            <person name="Badger J.H."/>
            <person name="Coutinho P.M."/>
            <person name="Demir E."/>
            <person name="Dubchak I."/>
            <person name="Gentemann C."/>
            <person name="Eikrem W."/>
            <person name="Gready J.E."/>
            <person name="John U."/>
            <person name="Lanier W."/>
            <person name="Lindquist E.A."/>
            <person name="Lucas S."/>
            <person name="Mayer K.F."/>
            <person name="Moreau H."/>
            <person name="Not F."/>
            <person name="Otillar R."/>
            <person name="Panaud O."/>
            <person name="Pangilinan J."/>
            <person name="Paulsen I."/>
            <person name="Piegu B."/>
            <person name="Poliakov A."/>
            <person name="Robbens S."/>
            <person name="Schmutz J."/>
            <person name="Toulza E."/>
            <person name="Wyss T."/>
            <person name="Zelensky A."/>
            <person name="Zhou K."/>
            <person name="Armbrust E.V."/>
            <person name="Bhattacharya D."/>
            <person name="Goodenough U.W."/>
            <person name="Van de Peer Y."/>
            <person name="Grigoriev I.V."/>
        </authorList>
    </citation>
    <scope>NUCLEOTIDE SEQUENCE [LARGE SCALE GENOMIC DNA]</scope>
    <source>
        <strain evidence="4 5">CCMP1545</strain>
    </source>
</reference>
<dbReference type="EMBL" id="GG663746">
    <property type="protein sequence ID" value="EEH53289.1"/>
    <property type="molecule type" value="Genomic_DNA"/>
</dbReference>
<dbReference type="InterPro" id="IPR002048">
    <property type="entry name" value="EF_hand_dom"/>
</dbReference>
<feature type="domain" description="EF-hand" evidence="3">
    <location>
        <begin position="108"/>
        <end position="143"/>
    </location>
</feature>
<dbReference type="Gene3D" id="1.10.238.10">
    <property type="entry name" value="EF-hand"/>
    <property type="match status" value="2"/>
</dbReference>
<evidence type="ECO:0000256" key="2">
    <source>
        <dbReference type="ARBA" id="ARBA00022837"/>
    </source>
</evidence>
<dbReference type="KEGG" id="mpp:MICPUCDRAFT_42310"/>
<dbReference type="AlphaFoldDB" id="C1N422"/>
<dbReference type="CDD" id="cd00051">
    <property type="entry name" value="EFh"/>
    <property type="match status" value="1"/>
</dbReference>
<dbReference type="SUPFAM" id="SSF47473">
    <property type="entry name" value="EF-hand"/>
    <property type="match status" value="1"/>
</dbReference>
<keyword evidence="5" id="KW-1185">Reference proteome</keyword>
<dbReference type="InterPro" id="IPR018247">
    <property type="entry name" value="EF_Hand_1_Ca_BS"/>
</dbReference>
<dbReference type="SMART" id="SM00054">
    <property type="entry name" value="EFh"/>
    <property type="match status" value="4"/>
</dbReference>
<dbReference type="STRING" id="564608.C1N422"/>
<organism evidence="5">
    <name type="scientific">Micromonas pusilla (strain CCMP1545)</name>
    <name type="common">Picoplanktonic green alga</name>
    <dbReference type="NCBI Taxonomy" id="564608"/>
    <lineage>
        <taxon>Eukaryota</taxon>
        <taxon>Viridiplantae</taxon>
        <taxon>Chlorophyta</taxon>
        <taxon>Mamiellophyceae</taxon>
        <taxon>Mamiellales</taxon>
        <taxon>Mamiellaceae</taxon>
        <taxon>Micromonas</taxon>
    </lineage>
</organism>
<dbReference type="Proteomes" id="UP000001876">
    <property type="component" value="Unassembled WGS sequence"/>
</dbReference>
<feature type="domain" description="EF-hand" evidence="3">
    <location>
        <begin position="8"/>
        <end position="43"/>
    </location>
</feature>
<evidence type="ECO:0000259" key="3">
    <source>
        <dbReference type="PROSITE" id="PS50222"/>
    </source>
</evidence>
<feature type="domain" description="EF-hand" evidence="3">
    <location>
        <begin position="47"/>
        <end position="82"/>
    </location>
</feature>
<gene>
    <name evidence="4" type="ORF">MICPUCDRAFT_42310</name>
</gene>
<dbReference type="Pfam" id="PF13499">
    <property type="entry name" value="EF-hand_7"/>
    <property type="match status" value="2"/>
</dbReference>
<dbReference type="GeneID" id="9687910"/>
<dbReference type="PANTHER" id="PTHR23050">
    <property type="entry name" value="CALCIUM BINDING PROTEIN"/>
    <property type="match status" value="1"/>
</dbReference>
<dbReference type="PROSITE" id="PS00018">
    <property type="entry name" value="EF_HAND_1"/>
    <property type="match status" value="1"/>
</dbReference>
<feature type="domain" description="EF-hand" evidence="3">
    <location>
        <begin position="159"/>
        <end position="185"/>
    </location>
</feature>
<name>C1N422_MICPC</name>
<keyword evidence="1" id="KW-0677">Repeat</keyword>
<dbReference type="RefSeq" id="XP_003062470.1">
    <property type="nucleotide sequence ID" value="XM_003062424.1"/>
</dbReference>
<evidence type="ECO:0000313" key="5">
    <source>
        <dbReference type="Proteomes" id="UP000001876"/>
    </source>
</evidence>
<accession>C1N422</accession>
<keyword evidence="2" id="KW-0106">Calcium</keyword>
<dbReference type="GO" id="GO:0005509">
    <property type="term" value="F:calcium ion binding"/>
    <property type="evidence" value="ECO:0007669"/>
    <property type="project" value="InterPro"/>
</dbReference>
<dbReference type="OrthoDB" id="26525at2759"/>
<protein>
    <submittedName>
        <fullName evidence="4">Predicted protein</fullName>
    </submittedName>
</protein>
<dbReference type="InterPro" id="IPR011992">
    <property type="entry name" value="EF-hand-dom_pair"/>
</dbReference>
<sequence>MKFPSMLSSFEALRGIFDRVDKDANGFIEKHEFVTAVEEGFSRKVTVEREMIERIYDEADLKHDGRVNYKEFVLMIVLLYLVSWETDLSVGKDTAVSGSAGEDTLVHNAVQKVLEAFLFFDANGDGYIRKDEVLKKLEAHEGAHAKQKTEHGGLTAARFRELDWDKSGRVDFKQFLFAVEGWCGMDDDLDGSVEGGNNAGGGAS</sequence>
<dbReference type="InterPro" id="IPR050145">
    <property type="entry name" value="Centrin_CML-like"/>
</dbReference>
<dbReference type="eggNOG" id="KOG0027">
    <property type="taxonomic scope" value="Eukaryota"/>
</dbReference>
<evidence type="ECO:0000313" key="4">
    <source>
        <dbReference type="EMBL" id="EEH53289.1"/>
    </source>
</evidence>
<dbReference type="OMA" id="LSIIRWA"/>
<evidence type="ECO:0000256" key="1">
    <source>
        <dbReference type="ARBA" id="ARBA00022737"/>
    </source>
</evidence>